<reference evidence="3 4" key="1">
    <citation type="submission" date="2024-02" db="EMBL/GenBank/DDBJ databases">
        <title>A Gaetbulibacter species isolated from tidal flats and genomic insights of their niches.</title>
        <authorList>
            <person name="Ye Y."/>
        </authorList>
    </citation>
    <scope>NUCLEOTIDE SEQUENCE [LARGE SCALE GENOMIC DNA]</scope>
    <source>
        <strain evidence="3 4">KYW382</strain>
    </source>
</reference>
<dbReference type="Gene3D" id="3.40.50.2000">
    <property type="entry name" value="Glycogen Phosphorylase B"/>
    <property type="match status" value="2"/>
</dbReference>
<evidence type="ECO:0000313" key="4">
    <source>
        <dbReference type="Proteomes" id="UP001610100"/>
    </source>
</evidence>
<dbReference type="EMBL" id="JBAWKB010000004">
    <property type="protein sequence ID" value="MFH6772697.1"/>
    <property type="molecule type" value="Genomic_DNA"/>
</dbReference>
<evidence type="ECO:0000259" key="1">
    <source>
        <dbReference type="Pfam" id="PF00534"/>
    </source>
</evidence>
<protein>
    <submittedName>
        <fullName evidence="3">Glycosyltransferase</fullName>
        <ecNumber evidence="3">2.4.-.-</ecNumber>
    </submittedName>
</protein>
<keyword evidence="3" id="KW-0808">Transferase</keyword>
<evidence type="ECO:0000259" key="2">
    <source>
        <dbReference type="Pfam" id="PF13439"/>
    </source>
</evidence>
<comment type="caution">
    <text evidence="3">The sequence shown here is derived from an EMBL/GenBank/DDBJ whole genome shotgun (WGS) entry which is preliminary data.</text>
</comment>
<dbReference type="GO" id="GO:0016757">
    <property type="term" value="F:glycosyltransferase activity"/>
    <property type="evidence" value="ECO:0007669"/>
    <property type="project" value="UniProtKB-KW"/>
</dbReference>
<dbReference type="EC" id="2.4.-.-" evidence="3"/>
<organism evidence="3 4">
    <name type="scientific">Gaetbulibacter aestuarii</name>
    <dbReference type="NCBI Taxonomy" id="1502358"/>
    <lineage>
        <taxon>Bacteria</taxon>
        <taxon>Pseudomonadati</taxon>
        <taxon>Bacteroidota</taxon>
        <taxon>Flavobacteriia</taxon>
        <taxon>Flavobacteriales</taxon>
        <taxon>Flavobacteriaceae</taxon>
        <taxon>Gaetbulibacter</taxon>
    </lineage>
</organism>
<dbReference type="Pfam" id="PF13439">
    <property type="entry name" value="Glyco_transf_4"/>
    <property type="match status" value="1"/>
</dbReference>
<gene>
    <name evidence="3" type="ORF">V8G58_12210</name>
</gene>
<dbReference type="Pfam" id="PF00534">
    <property type="entry name" value="Glycos_transf_1"/>
    <property type="match status" value="1"/>
</dbReference>
<dbReference type="PANTHER" id="PTHR12526">
    <property type="entry name" value="GLYCOSYLTRANSFERASE"/>
    <property type="match status" value="1"/>
</dbReference>
<feature type="domain" description="Glycosyl transferase family 1" evidence="1">
    <location>
        <begin position="200"/>
        <end position="321"/>
    </location>
</feature>
<dbReference type="PANTHER" id="PTHR12526:SF630">
    <property type="entry name" value="GLYCOSYLTRANSFERASE"/>
    <property type="match status" value="1"/>
</dbReference>
<dbReference type="InterPro" id="IPR001296">
    <property type="entry name" value="Glyco_trans_1"/>
</dbReference>
<dbReference type="SUPFAM" id="SSF53756">
    <property type="entry name" value="UDP-Glycosyltransferase/glycogen phosphorylase"/>
    <property type="match status" value="1"/>
</dbReference>
<name>A0ABW7N3F6_9FLAO</name>
<sequence>MKGKTILLIMPYGSVGGMERLALSFYKYYKNSGYEVKALKFISLENDIINFNQDELYFSNKDFYEMSSFERLQFYLGAPLKIRKIIKDLDVSHSISFGDMANLFSSLTFTNEFKIGSIHALKSVELQGNSFFNKLTKIGYRTSYKNLNKLVCISKAIKDDLIKNCGYKFSNMEIIYNPHDIEHIQKLAEESLTDPFEKNIITQNTILFLGRMSIQKAPWHLIKAFKLLMENGKTKANLVFIGDGNKEVTKHVTTLIDKFNLSDKVFFLGRKDNPYKYISKAGLLALTSYYEGTPNVIVESIAIGIPIVSTNCTKGIEELMSLKEVMESNDNITVESGIITPNMFKGKLEIPNNDSFISEEKQFSEALNQVLNNADFKENLLLNQRQLLEKFDIQSVSKKYLKIN</sequence>
<keyword evidence="3" id="KW-0328">Glycosyltransferase</keyword>
<dbReference type="InterPro" id="IPR028098">
    <property type="entry name" value="Glyco_trans_4-like_N"/>
</dbReference>
<keyword evidence="4" id="KW-1185">Reference proteome</keyword>
<evidence type="ECO:0000313" key="3">
    <source>
        <dbReference type="EMBL" id="MFH6772697.1"/>
    </source>
</evidence>
<dbReference type="RefSeq" id="WP_344741869.1">
    <property type="nucleotide sequence ID" value="NZ_BAABAY010000006.1"/>
</dbReference>
<dbReference type="CDD" id="cd03811">
    <property type="entry name" value="GT4_GT28_WabH-like"/>
    <property type="match status" value="1"/>
</dbReference>
<dbReference type="Proteomes" id="UP001610100">
    <property type="component" value="Unassembled WGS sequence"/>
</dbReference>
<feature type="domain" description="Glycosyltransferase subfamily 4-like N-terminal" evidence="2">
    <location>
        <begin position="15"/>
        <end position="182"/>
    </location>
</feature>
<accession>A0ABW7N3F6</accession>
<proteinExistence type="predicted"/>